<protein>
    <submittedName>
        <fullName evidence="1">Vif protein</fullName>
    </submittedName>
</protein>
<evidence type="ECO:0000313" key="1">
    <source>
        <dbReference type="EMBL" id="QGY73912.1"/>
    </source>
</evidence>
<organism evidence="1">
    <name type="scientific">Human immunodeficiency virus type 1</name>
    <name type="common">HIV-1</name>
    <dbReference type="NCBI Taxonomy" id="11676"/>
    <lineage>
        <taxon>Viruses</taxon>
        <taxon>Riboviria</taxon>
        <taxon>Pararnavirae</taxon>
        <taxon>Artverviricota</taxon>
        <taxon>Revtraviricetes</taxon>
        <taxon>Ortervirales</taxon>
        <taxon>Retroviridae</taxon>
        <taxon>Orthoretrovirinae</taxon>
        <taxon>Lentivirus</taxon>
        <taxon>Lentivirus humimdef1</taxon>
    </lineage>
</organism>
<proteinExistence type="predicted"/>
<reference evidence="1" key="2">
    <citation type="journal article" date="2020" name="AIDS Res. Hum. Retroviruses">
        <title>HIV-1 Integrase Diversity and Resistance-Associated Mutations and Polymorphisms among Integrase strand transfer Inhibitor-Naive HIV-1 Patients from Cameroon.</title>
        <authorList>
            <person name="Mikasi S.G."/>
            <person name="Gichana O.J."/>
            <person name="Van der Walt C."/>
            <person name="Brado D."/>
            <person name="Obasa A.E."/>
            <person name="Njenda D."/>
            <person name="Messembe M."/>
            <person name="Lyonga E."/>
            <person name="Assoumou O."/>
            <person name="Cloete R."/>
            <person name="Ikomey G.M."/>
            <person name="Jacobs G."/>
        </authorList>
    </citation>
    <scope>NUCLEOTIDE SEQUENCE</scope>
    <source>
        <strain evidence="1">CM11</strain>
    </source>
</reference>
<organismHost>
    <name type="scientific">Homo sapiens</name>
    <name type="common">Human</name>
    <dbReference type="NCBI Taxonomy" id="9606"/>
</organismHost>
<reference evidence="1" key="1">
    <citation type="submission" date="2019-12" db="EMBL/GenBank/DDBJ databases">
        <authorList>
            <person name="Mikasi S."/>
        </authorList>
    </citation>
    <scope>NUCLEOTIDE SEQUENCE</scope>
    <source>
        <strain evidence="1">CM11</strain>
    </source>
</reference>
<gene>
    <name evidence="1" type="primary">vif</name>
</gene>
<feature type="non-terminal residue" evidence="1">
    <location>
        <position position="10"/>
    </location>
</feature>
<name>A0A6B9HGV7_HV1</name>
<dbReference type="EMBL" id="MN816482">
    <property type="protein sequence ID" value="QGY73912.1"/>
    <property type="molecule type" value="Genomic_DNA"/>
</dbReference>
<sequence>MENRWQVMIV</sequence>
<accession>A0A6B9HGV7</accession>